<dbReference type="InterPro" id="IPR036291">
    <property type="entry name" value="NAD(P)-bd_dom_sf"/>
</dbReference>
<evidence type="ECO:0000313" key="3">
    <source>
        <dbReference type="Proteomes" id="UP001144036"/>
    </source>
</evidence>
<dbReference type="Proteomes" id="UP001144036">
    <property type="component" value="Unassembled WGS sequence"/>
</dbReference>
<protein>
    <submittedName>
        <fullName evidence="2">NAD(P)H-binding protein</fullName>
    </submittedName>
</protein>
<proteinExistence type="predicted"/>
<dbReference type="InterPro" id="IPR051604">
    <property type="entry name" value="Ergot_Alk_Oxidoreductase"/>
</dbReference>
<dbReference type="Pfam" id="PF13460">
    <property type="entry name" value="NAD_binding_10"/>
    <property type="match status" value="1"/>
</dbReference>
<dbReference type="RefSeq" id="WP_270159698.1">
    <property type="nucleotide sequence ID" value="NZ_JAPNNL010000280.1"/>
</dbReference>
<evidence type="ECO:0000259" key="1">
    <source>
        <dbReference type="Pfam" id="PF13460"/>
    </source>
</evidence>
<gene>
    <name evidence="2" type="ORF">OUY22_35505</name>
</gene>
<name>A0ABT4SNB5_9ACTN</name>
<keyword evidence="3" id="KW-1185">Reference proteome</keyword>
<dbReference type="EMBL" id="JAPNNL010000280">
    <property type="protein sequence ID" value="MDA0638746.1"/>
    <property type="molecule type" value="Genomic_DNA"/>
</dbReference>
<dbReference type="Gene3D" id="3.40.50.720">
    <property type="entry name" value="NAD(P)-binding Rossmann-like Domain"/>
    <property type="match status" value="1"/>
</dbReference>
<dbReference type="SUPFAM" id="SSF51735">
    <property type="entry name" value="NAD(P)-binding Rossmann-fold domains"/>
    <property type="match status" value="1"/>
</dbReference>
<reference evidence="2" key="1">
    <citation type="submission" date="2022-11" db="EMBL/GenBank/DDBJ databases">
        <title>Nonomuraea corallina sp. nov., a new species of the genus Nonomuraea isolated from sea side sediment in Thai sea.</title>
        <authorList>
            <person name="Ngamcharungchit C."/>
            <person name="Matsumoto A."/>
            <person name="Suriyachadkun C."/>
            <person name="Panbangred W."/>
            <person name="Inahashi Y."/>
            <person name="Intra B."/>
        </authorList>
    </citation>
    <scope>NUCLEOTIDE SEQUENCE</scope>
    <source>
        <strain evidence="2">MCN248</strain>
    </source>
</reference>
<feature type="domain" description="NAD(P)-binding" evidence="1">
    <location>
        <begin position="6"/>
        <end position="185"/>
    </location>
</feature>
<sequence>MIVVTGATGNVGRTLVRLLTEAGEPVTAVSRKITESDVPPGVRVLAADLADPAGFRPALDGARALFLLISGDFVSAAGSPADVIGRVLDDARSREVWRVVLLSSQGVATRPGSASHGSTARSIEDAVRRSGMDWTILRPGGFASNAYAWAESIRARRAVDAPFAEVGLPFIDPDDIAEVAALALREDGHAGQVYELTGPAPTTPRQRAEAIGEALGEPIRFTEQTREEARAQMLRFMPEPVVETTLSILGEPTPAEVRISPDVERLLGRAPRTFAEWARRNAAAFR</sequence>
<accession>A0ABT4SNB5</accession>
<organism evidence="2 3">
    <name type="scientific">Nonomuraea corallina</name>
    <dbReference type="NCBI Taxonomy" id="2989783"/>
    <lineage>
        <taxon>Bacteria</taxon>
        <taxon>Bacillati</taxon>
        <taxon>Actinomycetota</taxon>
        <taxon>Actinomycetes</taxon>
        <taxon>Streptosporangiales</taxon>
        <taxon>Streptosporangiaceae</taxon>
        <taxon>Nonomuraea</taxon>
    </lineage>
</organism>
<comment type="caution">
    <text evidence="2">The sequence shown here is derived from an EMBL/GenBank/DDBJ whole genome shotgun (WGS) entry which is preliminary data.</text>
</comment>
<dbReference type="PANTHER" id="PTHR43162:SF1">
    <property type="entry name" value="PRESTALK A DIFFERENTIATION PROTEIN A"/>
    <property type="match status" value="1"/>
</dbReference>
<evidence type="ECO:0000313" key="2">
    <source>
        <dbReference type="EMBL" id="MDA0638746.1"/>
    </source>
</evidence>
<dbReference type="PANTHER" id="PTHR43162">
    <property type="match status" value="1"/>
</dbReference>
<dbReference type="InterPro" id="IPR016040">
    <property type="entry name" value="NAD(P)-bd_dom"/>
</dbReference>